<dbReference type="OrthoDB" id="537032at2759"/>
<dbReference type="EMBL" id="JADDUC010000140">
    <property type="protein sequence ID" value="KAG0117384.1"/>
    <property type="molecule type" value="Genomic_DNA"/>
</dbReference>
<keyword evidence="4" id="KW-1185">Reference proteome</keyword>
<name>A0A835NLK6_9PASS</name>
<reference evidence="3" key="3">
    <citation type="submission" date="2022-01" db="EMBL/GenBank/DDBJ databases">
        <authorList>
            <person name="Rubenstein D.R."/>
        </authorList>
    </citation>
    <scope>NUCLEOTIDE SEQUENCE</scope>
    <source>
        <strain evidence="3">SS15</strain>
        <tissue evidence="3">Liver</tissue>
    </source>
</reference>
<organism evidence="2">
    <name type="scientific">Lamprotornis superbus</name>
    <dbReference type="NCBI Taxonomy" id="245042"/>
    <lineage>
        <taxon>Eukaryota</taxon>
        <taxon>Metazoa</taxon>
        <taxon>Chordata</taxon>
        <taxon>Craniata</taxon>
        <taxon>Vertebrata</taxon>
        <taxon>Euteleostomi</taxon>
        <taxon>Archelosauria</taxon>
        <taxon>Archosauria</taxon>
        <taxon>Dinosauria</taxon>
        <taxon>Saurischia</taxon>
        <taxon>Theropoda</taxon>
        <taxon>Coelurosauria</taxon>
        <taxon>Aves</taxon>
        <taxon>Neognathae</taxon>
        <taxon>Neoaves</taxon>
        <taxon>Telluraves</taxon>
        <taxon>Australaves</taxon>
        <taxon>Passeriformes</taxon>
        <taxon>Sturnidae</taxon>
        <taxon>Lamprotornis</taxon>
    </lineage>
</organism>
<feature type="signal peptide" evidence="1">
    <location>
        <begin position="1"/>
        <end position="25"/>
    </location>
</feature>
<reference evidence="2" key="1">
    <citation type="submission" date="2020-10" db="EMBL/GenBank/DDBJ databases">
        <title>Feather gene expression reveals the developmental basis of iridescence in African starlings.</title>
        <authorList>
            <person name="Rubenstein D.R."/>
        </authorList>
    </citation>
    <scope>NUCLEOTIDE SEQUENCE</scope>
    <source>
        <strain evidence="2">SS15</strain>
        <tissue evidence="2">Liver</tissue>
    </source>
</reference>
<comment type="caution">
    <text evidence="2">The sequence shown here is derived from an EMBL/GenBank/DDBJ whole genome shotgun (WGS) entry which is preliminary data.</text>
</comment>
<accession>A0A835NLK6</accession>
<evidence type="ECO:0000256" key="1">
    <source>
        <dbReference type="SAM" id="SignalP"/>
    </source>
</evidence>
<evidence type="ECO:0000313" key="3">
    <source>
        <dbReference type="EMBL" id="KAI1230432.1"/>
    </source>
</evidence>
<evidence type="ECO:0000313" key="2">
    <source>
        <dbReference type="EMBL" id="KAG0117384.1"/>
    </source>
</evidence>
<dbReference type="AlphaFoldDB" id="A0A835NLK6"/>
<sequence>MPLEPAFSHMFCPWLLLQPVIRTLALPLGRALRVSDKQSSKVQTNAKLEGFYILLGRTPKKKELVSLAKQSDLLARKLSPWEKFSLSVAEPVYQPENRAEKLRPGRFSRL</sequence>
<keyword evidence="1" id="KW-0732">Signal</keyword>
<feature type="chain" id="PRO_5033008168" description="BRCT domain-containing protein" evidence="1">
    <location>
        <begin position="26"/>
        <end position="110"/>
    </location>
</feature>
<proteinExistence type="predicted"/>
<evidence type="ECO:0008006" key="5">
    <source>
        <dbReference type="Google" id="ProtNLM"/>
    </source>
</evidence>
<evidence type="ECO:0000313" key="4">
    <source>
        <dbReference type="Proteomes" id="UP000618051"/>
    </source>
</evidence>
<reference evidence="3 4" key="2">
    <citation type="journal article" date="2021" name="J. Hered.">
        <title>Feather Gene Expression Elucidates the Developmental Basis of Plumage Iridescence in African Starlings.</title>
        <authorList>
            <person name="Rubenstein D.R."/>
            <person name="Corvelo A."/>
            <person name="MacManes M.D."/>
            <person name="Maia R."/>
            <person name="Narzisi G."/>
            <person name="Rousaki A."/>
            <person name="Vandenabeele P."/>
            <person name="Shawkey M.D."/>
            <person name="Solomon J."/>
        </authorList>
    </citation>
    <scope>NUCLEOTIDE SEQUENCE [LARGE SCALE GENOMIC DNA]</scope>
    <source>
        <strain evidence="3">SS15</strain>
    </source>
</reference>
<dbReference type="Proteomes" id="UP000618051">
    <property type="component" value="Unassembled WGS sequence"/>
</dbReference>
<dbReference type="EMBL" id="JADDUC020000030">
    <property type="protein sequence ID" value="KAI1230432.1"/>
    <property type="molecule type" value="Genomic_DNA"/>
</dbReference>
<protein>
    <recommendedName>
        <fullName evidence="5">BRCT domain-containing protein</fullName>
    </recommendedName>
</protein>
<gene>
    <name evidence="3" type="ORF">IHE44_0009889</name>
    <name evidence="2" type="ORF">IHE44_002628</name>
</gene>